<name>A0A4R3ZXY7_9ACTN</name>
<evidence type="ECO:0000256" key="10">
    <source>
        <dbReference type="SAM" id="MobiDB-lite"/>
    </source>
</evidence>
<dbReference type="InterPro" id="IPR053877">
    <property type="entry name" value="RskA_N"/>
</dbReference>
<sequence>MSVRHHDHPSTPDSVRPEDLDLYALDALPEHEADAVEAALVSAAPEDRSSMLAHIASTREVVAALVADAGLDTAPPPQLRERILELAAVSSPSGTTGPVGPGDRRGSGRDADGGADVIDLRRERERRRPGLLTFLAVAAAAVVLLVGGVMIGRLTDGTGPENLPTAAPPSGTMPPQVTSLLAAEDLAVVRGQVGGTGTATVLASKSADMAVISMTDLPAPPEGRAYQLWLMGDHEPISAGTMESGEVGPSPSARIDGIRDSEQIGITEEPAGGSPAPTGQVLLALDLQ</sequence>
<evidence type="ECO:0000259" key="13">
    <source>
        <dbReference type="Pfam" id="PF22618"/>
    </source>
</evidence>
<evidence type="ECO:0000259" key="12">
    <source>
        <dbReference type="Pfam" id="PF10099"/>
    </source>
</evidence>
<evidence type="ECO:0000256" key="11">
    <source>
        <dbReference type="SAM" id="Phobius"/>
    </source>
</evidence>
<feature type="compositionally biased region" description="Basic and acidic residues" evidence="10">
    <location>
        <begin position="102"/>
        <end position="121"/>
    </location>
</feature>
<dbReference type="InterPro" id="IPR018764">
    <property type="entry name" value="RskA_C"/>
</dbReference>
<proteinExistence type="predicted"/>
<evidence type="ECO:0000256" key="5">
    <source>
        <dbReference type="ARBA" id="ARBA00023015"/>
    </source>
</evidence>
<keyword evidence="3 11" id="KW-0812">Transmembrane</keyword>
<organism evidence="14 15">
    <name type="scientific">Dietzia cinnamea</name>
    <dbReference type="NCBI Taxonomy" id="321318"/>
    <lineage>
        <taxon>Bacteria</taxon>
        <taxon>Bacillati</taxon>
        <taxon>Actinomycetota</taxon>
        <taxon>Actinomycetes</taxon>
        <taxon>Mycobacteriales</taxon>
        <taxon>Dietziaceae</taxon>
        <taxon>Dietzia</taxon>
    </lineage>
</organism>
<evidence type="ECO:0000256" key="7">
    <source>
        <dbReference type="ARBA" id="ARBA00023163"/>
    </source>
</evidence>
<evidence type="ECO:0000256" key="8">
    <source>
        <dbReference type="ARBA" id="ARBA00029829"/>
    </source>
</evidence>
<keyword evidence="7" id="KW-0804">Transcription</keyword>
<feature type="transmembrane region" description="Helical" evidence="11">
    <location>
        <begin position="131"/>
        <end position="152"/>
    </location>
</feature>
<feature type="domain" description="Anti-sigma-K factor RskA N-terminal" evidence="13">
    <location>
        <begin position="22"/>
        <end position="63"/>
    </location>
</feature>
<evidence type="ECO:0000256" key="4">
    <source>
        <dbReference type="ARBA" id="ARBA00022989"/>
    </source>
</evidence>
<dbReference type="Pfam" id="PF10099">
    <property type="entry name" value="RskA_C"/>
    <property type="match status" value="1"/>
</dbReference>
<accession>A0A4R3ZXY7</accession>
<comment type="caution">
    <text evidence="14">The sequence shown here is derived from an EMBL/GenBank/DDBJ whole genome shotgun (WGS) entry which is preliminary data.</text>
</comment>
<dbReference type="InterPro" id="IPR041916">
    <property type="entry name" value="Anti_sigma_zinc_sf"/>
</dbReference>
<evidence type="ECO:0000313" key="14">
    <source>
        <dbReference type="EMBL" id="TCW25756.1"/>
    </source>
</evidence>
<dbReference type="GO" id="GO:0006417">
    <property type="term" value="P:regulation of translation"/>
    <property type="evidence" value="ECO:0007669"/>
    <property type="project" value="TreeGrafter"/>
</dbReference>
<comment type="subcellular location">
    <subcellularLocation>
        <location evidence="1">Cell membrane</location>
        <topology evidence="1">Single-pass membrane protein</topology>
    </subcellularLocation>
</comment>
<protein>
    <recommendedName>
        <fullName evidence="9">Regulator of SigK</fullName>
    </recommendedName>
    <alternativeName>
        <fullName evidence="8">Sigma-K anti-sigma factor RskA</fullName>
    </alternativeName>
</protein>
<keyword evidence="5" id="KW-0805">Transcription regulation</keyword>
<dbReference type="GO" id="GO:0016989">
    <property type="term" value="F:sigma factor antagonist activity"/>
    <property type="evidence" value="ECO:0007669"/>
    <property type="project" value="TreeGrafter"/>
</dbReference>
<dbReference type="Gene3D" id="1.10.10.1320">
    <property type="entry name" value="Anti-sigma factor, zinc-finger domain"/>
    <property type="match status" value="1"/>
</dbReference>
<dbReference type="EMBL" id="SMCX01000003">
    <property type="protein sequence ID" value="TCW25756.1"/>
    <property type="molecule type" value="Genomic_DNA"/>
</dbReference>
<feature type="compositionally biased region" description="Low complexity" evidence="10">
    <location>
        <begin position="89"/>
        <end position="98"/>
    </location>
</feature>
<feature type="domain" description="Anti-sigma K factor RskA C-terminal" evidence="12">
    <location>
        <begin position="135"/>
        <end position="281"/>
    </location>
</feature>
<evidence type="ECO:0000256" key="1">
    <source>
        <dbReference type="ARBA" id="ARBA00004162"/>
    </source>
</evidence>
<dbReference type="InterPro" id="IPR051474">
    <property type="entry name" value="Anti-sigma-K/W_factor"/>
</dbReference>
<dbReference type="GO" id="GO:0005886">
    <property type="term" value="C:plasma membrane"/>
    <property type="evidence" value="ECO:0007669"/>
    <property type="project" value="UniProtKB-SubCell"/>
</dbReference>
<feature type="region of interest" description="Disordered" evidence="10">
    <location>
        <begin position="87"/>
        <end position="121"/>
    </location>
</feature>
<keyword evidence="4 11" id="KW-1133">Transmembrane helix</keyword>
<dbReference type="GeneID" id="89531957"/>
<gene>
    <name evidence="14" type="ORF">EDD19_103104</name>
</gene>
<keyword evidence="2" id="KW-1003">Cell membrane</keyword>
<dbReference type="RefSeq" id="WP_131885124.1">
    <property type="nucleotide sequence ID" value="NZ_CP143053.1"/>
</dbReference>
<keyword evidence="6 11" id="KW-0472">Membrane</keyword>
<evidence type="ECO:0000256" key="3">
    <source>
        <dbReference type="ARBA" id="ARBA00022692"/>
    </source>
</evidence>
<dbReference type="Proteomes" id="UP000295805">
    <property type="component" value="Unassembled WGS sequence"/>
</dbReference>
<evidence type="ECO:0000256" key="2">
    <source>
        <dbReference type="ARBA" id="ARBA00022475"/>
    </source>
</evidence>
<evidence type="ECO:0000256" key="6">
    <source>
        <dbReference type="ARBA" id="ARBA00023136"/>
    </source>
</evidence>
<dbReference type="Pfam" id="PF22618">
    <property type="entry name" value="RskA_N"/>
    <property type="match status" value="1"/>
</dbReference>
<dbReference type="PANTHER" id="PTHR37461">
    <property type="entry name" value="ANTI-SIGMA-K FACTOR RSKA"/>
    <property type="match status" value="1"/>
</dbReference>
<evidence type="ECO:0000256" key="9">
    <source>
        <dbReference type="ARBA" id="ARBA00030803"/>
    </source>
</evidence>
<evidence type="ECO:0000313" key="15">
    <source>
        <dbReference type="Proteomes" id="UP000295805"/>
    </source>
</evidence>
<reference evidence="14 15" key="1">
    <citation type="submission" date="2019-03" db="EMBL/GenBank/DDBJ databases">
        <title>Root nodule microbial communities of legume samples collected from USA, Mexico and Botswana.</title>
        <authorList>
            <person name="Hirsch A."/>
        </authorList>
    </citation>
    <scope>NUCLEOTIDE SEQUENCE [LARGE SCALE GENOMIC DNA]</scope>
    <source>
        <strain evidence="14 15">55</strain>
    </source>
</reference>
<dbReference type="AlphaFoldDB" id="A0A4R3ZXY7"/>
<dbReference type="PANTHER" id="PTHR37461:SF1">
    <property type="entry name" value="ANTI-SIGMA-K FACTOR RSKA"/>
    <property type="match status" value="1"/>
</dbReference>